<evidence type="ECO:0000313" key="2">
    <source>
        <dbReference type="Proteomes" id="UP000078599"/>
    </source>
</evidence>
<reference evidence="1 2" key="1">
    <citation type="submission" date="2015-03" db="EMBL/GenBank/DDBJ databases">
        <authorList>
            <person name="Regsiter A."/>
            <person name="william w."/>
        </authorList>
    </citation>
    <scope>NUCLEOTIDE SEQUENCE [LARGE SCALE GENOMIC DNA]</scope>
    <source>
        <strain evidence="1 2">CB1</strain>
    </source>
</reference>
<protein>
    <submittedName>
        <fullName evidence="1">Uncharacterized protein</fullName>
    </submittedName>
</protein>
<keyword evidence="2" id="KW-1185">Reference proteome</keyword>
<dbReference type="Proteomes" id="UP000078599">
    <property type="component" value="Unassembled WGS sequence"/>
</dbReference>
<evidence type="ECO:0000313" key="1">
    <source>
        <dbReference type="EMBL" id="CQR30501.1"/>
    </source>
</evidence>
<comment type="caution">
    <text evidence="1">The sequence shown here is derived from an EMBL/GenBank/DDBJ whole genome shotgun (WGS) entry which is preliminary data.</text>
</comment>
<organism evidence="1 2">
    <name type="scientific">Thiomonas arsenitoxydans (strain DSM 22701 / CIP 110005 / 3As)</name>
    <dbReference type="NCBI Taxonomy" id="426114"/>
    <lineage>
        <taxon>Bacteria</taxon>
        <taxon>Pseudomonadati</taxon>
        <taxon>Pseudomonadota</taxon>
        <taxon>Betaproteobacteria</taxon>
        <taxon>Burkholderiales</taxon>
        <taxon>Thiomonas</taxon>
    </lineage>
</organism>
<accession>A0ABM9T3D0</accession>
<proteinExistence type="predicted"/>
<gene>
    <name evidence="1" type="ORF">THICB1_150048</name>
</gene>
<sequence length="66" mass="7372">MPCVSPKRSGDTVKQPGLCAAQGRRRMALKPFGVRRTPDFEAICGTELPQISIRGIFSFRKIFAIY</sequence>
<name>A0ABM9T3D0_THIA3</name>
<dbReference type="EMBL" id="CTRI01000007">
    <property type="protein sequence ID" value="CQR30501.1"/>
    <property type="molecule type" value="Genomic_DNA"/>
</dbReference>